<proteinExistence type="predicted"/>
<evidence type="ECO:0000313" key="2">
    <source>
        <dbReference type="Proteomes" id="UP000285710"/>
    </source>
</evidence>
<protein>
    <submittedName>
        <fullName evidence="1">Uncharacterized protein</fullName>
    </submittedName>
</protein>
<name>A0A443J044_9RHOB</name>
<organism evidence="1 2">
    <name type="scientific">Paenirhodobacter populi</name>
    <dbReference type="NCBI Taxonomy" id="2306993"/>
    <lineage>
        <taxon>Bacteria</taxon>
        <taxon>Pseudomonadati</taxon>
        <taxon>Pseudomonadota</taxon>
        <taxon>Alphaproteobacteria</taxon>
        <taxon>Rhodobacterales</taxon>
        <taxon>Rhodobacter group</taxon>
        <taxon>Paenirhodobacter</taxon>
    </lineage>
</organism>
<dbReference type="RefSeq" id="WP_128269124.1">
    <property type="nucleotide sequence ID" value="NZ_SAUW01000004.1"/>
</dbReference>
<reference evidence="1 2" key="1">
    <citation type="submission" date="2019-01" db="EMBL/GenBank/DDBJ databases">
        <title>Sinorhodobacter populi sp. nov. isolated from the symptomatic bark tissue of Populus euramericana canker.</title>
        <authorList>
            <person name="Xu G."/>
        </authorList>
    </citation>
    <scope>NUCLEOTIDE SEQUENCE [LARGE SCALE GENOMIC DNA]</scope>
    <source>
        <strain evidence="1 2">2D-5</strain>
    </source>
</reference>
<accession>A0A443J044</accession>
<comment type="caution">
    <text evidence="1">The sequence shown here is derived from an EMBL/GenBank/DDBJ whole genome shotgun (WGS) entry which is preliminary data.</text>
</comment>
<dbReference type="Proteomes" id="UP000285710">
    <property type="component" value="Unassembled WGS sequence"/>
</dbReference>
<evidence type="ECO:0000313" key="1">
    <source>
        <dbReference type="EMBL" id="RWR13841.1"/>
    </source>
</evidence>
<gene>
    <name evidence="1" type="ORF">D2T33_05445</name>
</gene>
<dbReference type="AlphaFoldDB" id="A0A443J044"/>
<sequence length="113" mass="12578">MQRHKMIPFEITVSHVNGSFAFAGNVDHHQNDDLWRIMFATMTAYACAAAQTLEVPVKSSFDGLSLVITSEVHDHKVCTQVPQGMDPEETEDITRFIGEAFQSLIENTNPARG</sequence>
<reference evidence="1 2" key="2">
    <citation type="submission" date="2019-01" db="EMBL/GenBank/DDBJ databases">
        <authorList>
            <person name="Li Y."/>
        </authorList>
    </citation>
    <scope>NUCLEOTIDE SEQUENCE [LARGE SCALE GENOMIC DNA]</scope>
    <source>
        <strain evidence="1 2">2D-5</strain>
    </source>
</reference>
<dbReference type="EMBL" id="SAUW01000004">
    <property type="protein sequence ID" value="RWR13841.1"/>
    <property type="molecule type" value="Genomic_DNA"/>
</dbReference>
<keyword evidence="2" id="KW-1185">Reference proteome</keyword>